<feature type="compositionally biased region" description="Low complexity" evidence="8">
    <location>
        <begin position="1192"/>
        <end position="1215"/>
    </location>
</feature>
<dbReference type="Pfam" id="PF00096">
    <property type="entry name" value="zf-C2H2"/>
    <property type="match status" value="2"/>
</dbReference>
<organism evidence="10 11">
    <name type="scientific">Wickerhamomyces ciferrii (strain ATCC 14091 / BCRC 22168 / CBS 111 / JCM 3599 / NBRC 0793 / NRRL Y-1031 F-60-10)</name>
    <name type="common">Yeast</name>
    <name type="synonym">Pichia ciferrii</name>
    <dbReference type="NCBI Taxonomy" id="1206466"/>
    <lineage>
        <taxon>Eukaryota</taxon>
        <taxon>Fungi</taxon>
        <taxon>Dikarya</taxon>
        <taxon>Ascomycota</taxon>
        <taxon>Saccharomycotina</taxon>
        <taxon>Saccharomycetes</taxon>
        <taxon>Phaffomycetales</taxon>
        <taxon>Wickerhamomycetaceae</taxon>
        <taxon>Wickerhamomyces</taxon>
    </lineage>
</organism>
<feature type="compositionally biased region" description="Low complexity" evidence="8">
    <location>
        <begin position="415"/>
        <end position="431"/>
    </location>
</feature>
<dbReference type="EMBL" id="CAIF01000052">
    <property type="protein sequence ID" value="CCH42801.1"/>
    <property type="molecule type" value="Genomic_DNA"/>
</dbReference>
<dbReference type="GO" id="GO:0000978">
    <property type="term" value="F:RNA polymerase II cis-regulatory region sequence-specific DNA binding"/>
    <property type="evidence" value="ECO:0007669"/>
    <property type="project" value="InterPro"/>
</dbReference>
<evidence type="ECO:0000256" key="3">
    <source>
        <dbReference type="ARBA" id="ARBA00022737"/>
    </source>
</evidence>
<feature type="compositionally biased region" description="Polar residues" evidence="8">
    <location>
        <begin position="1"/>
        <end position="15"/>
    </location>
</feature>
<feature type="compositionally biased region" description="Low complexity" evidence="8">
    <location>
        <begin position="86"/>
        <end position="106"/>
    </location>
</feature>
<evidence type="ECO:0000256" key="1">
    <source>
        <dbReference type="ARBA" id="ARBA00004123"/>
    </source>
</evidence>
<dbReference type="GO" id="GO:0000981">
    <property type="term" value="F:DNA-binding transcription factor activity, RNA polymerase II-specific"/>
    <property type="evidence" value="ECO:0007669"/>
    <property type="project" value="InterPro"/>
</dbReference>
<dbReference type="PANTHER" id="PTHR40626:SF28">
    <property type="entry name" value="REGULATORY PROTEIN ADR1"/>
    <property type="match status" value="1"/>
</dbReference>
<feature type="region of interest" description="Disordered" evidence="8">
    <location>
        <begin position="201"/>
        <end position="278"/>
    </location>
</feature>
<keyword evidence="4 7" id="KW-0863">Zinc-finger</keyword>
<dbReference type="InterPro" id="IPR013087">
    <property type="entry name" value="Znf_C2H2_type"/>
</dbReference>
<dbReference type="SMART" id="SM00355">
    <property type="entry name" value="ZnF_C2H2"/>
    <property type="match status" value="2"/>
</dbReference>
<keyword evidence="5" id="KW-0862">Zinc</keyword>
<feature type="compositionally biased region" description="Polar residues" evidence="8">
    <location>
        <begin position="375"/>
        <end position="414"/>
    </location>
</feature>
<dbReference type="CDD" id="cd12148">
    <property type="entry name" value="fungal_TF_MHR"/>
    <property type="match status" value="1"/>
</dbReference>
<evidence type="ECO:0000256" key="2">
    <source>
        <dbReference type="ARBA" id="ARBA00022723"/>
    </source>
</evidence>
<dbReference type="eggNOG" id="KOG1721">
    <property type="taxonomic scope" value="Eukaryota"/>
</dbReference>
<accession>K0KIJ9</accession>
<dbReference type="Proteomes" id="UP000009328">
    <property type="component" value="Unassembled WGS sequence"/>
</dbReference>
<keyword evidence="3" id="KW-0677">Repeat</keyword>
<dbReference type="HOGENOM" id="CLU_007571_0_0_1"/>
<feature type="region of interest" description="Disordered" evidence="8">
    <location>
        <begin position="81"/>
        <end position="111"/>
    </location>
</feature>
<dbReference type="GO" id="GO:0005634">
    <property type="term" value="C:nucleus"/>
    <property type="evidence" value="ECO:0007669"/>
    <property type="project" value="UniProtKB-SubCell"/>
</dbReference>
<evidence type="ECO:0000256" key="7">
    <source>
        <dbReference type="PROSITE-ProRule" id="PRU00042"/>
    </source>
</evidence>
<dbReference type="AlphaFoldDB" id="K0KIJ9"/>
<dbReference type="PROSITE" id="PS00028">
    <property type="entry name" value="ZINC_FINGER_C2H2_1"/>
    <property type="match status" value="2"/>
</dbReference>
<evidence type="ECO:0000313" key="11">
    <source>
        <dbReference type="Proteomes" id="UP000009328"/>
    </source>
</evidence>
<dbReference type="PROSITE" id="PS50157">
    <property type="entry name" value="ZINC_FINGER_C2H2_2"/>
    <property type="match status" value="2"/>
</dbReference>
<feature type="region of interest" description="Disordered" evidence="8">
    <location>
        <begin position="1"/>
        <end position="59"/>
    </location>
</feature>
<dbReference type="InParanoid" id="K0KIJ9"/>
<dbReference type="InterPro" id="IPR051059">
    <property type="entry name" value="VerF-like"/>
</dbReference>
<evidence type="ECO:0000256" key="4">
    <source>
        <dbReference type="ARBA" id="ARBA00022771"/>
    </source>
</evidence>
<feature type="region of interest" description="Disordered" evidence="8">
    <location>
        <begin position="1189"/>
        <end position="1215"/>
    </location>
</feature>
<feature type="compositionally biased region" description="Polar residues" evidence="8">
    <location>
        <begin position="225"/>
        <end position="234"/>
    </location>
</feature>
<comment type="caution">
    <text evidence="10">The sequence shown here is derived from an EMBL/GenBank/DDBJ whole genome shotgun (WGS) entry which is preliminary data.</text>
</comment>
<proteinExistence type="predicted"/>
<dbReference type="InterPro" id="IPR036236">
    <property type="entry name" value="Znf_C2H2_sf"/>
</dbReference>
<comment type="subcellular location">
    <subcellularLocation>
        <location evidence="1">Nucleus</location>
    </subcellularLocation>
</comment>
<name>K0KIJ9_WICCF</name>
<evidence type="ECO:0000256" key="8">
    <source>
        <dbReference type="SAM" id="MobiDB-lite"/>
    </source>
</evidence>
<feature type="region of interest" description="Disordered" evidence="8">
    <location>
        <begin position="375"/>
        <end position="448"/>
    </location>
</feature>
<dbReference type="PANTHER" id="PTHR40626">
    <property type="entry name" value="MIP31509P"/>
    <property type="match status" value="1"/>
</dbReference>
<protein>
    <recommendedName>
        <fullName evidence="9">C2H2-type domain-containing protein</fullName>
    </recommendedName>
</protein>
<dbReference type="SUPFAM" id="SSF57667">
    <property type="entry name" value="beta-beta-alpha zinc fingers"/>
    <property type="match status" value="1"/>
</dbReference>
<evidence type="ECO:0000313" key="10">
    <source>
        <dbReference type="EMBL" id="CCH42801.1"/>
    </source>
</evidence>
<dbReference type="GO" id="GO:0008270">
    <property type="term" value="F:zinc ion binding"/>
    <property type="evidence" value="ECO:0007669"/>
    <property type="project" value="UniProtKB-KW"/>
</dbReference>
<feature type="compositionally biased region" description="Polar residues" evidence="8">
    <location>
        <begin position="498"/>
        <end position="508"/>
    </location>
</feature>
<dbReference type="GO" id="GO:0000785">
    <property type="term" value="C:chromatin"/>
    <property type="evidence" value="ECO:0007669"/>
    <property type="project" value="TreeGrafter"/>
</dbReference>
<sequence>MSLTHSPFNFVKTSSGQQDQGQNQNQNQNQMNNQMNNQSHPNGVAYHHGVDGSHTGAGSVDLGFSSSNFTYQHEQEVEIPNVNNDSSSTSTTTTTINTAGQPITTTNNNMNSKINKRLDSIPENLGRNGKTPSGKPRLFVCNVCTRAFARHEHLKRHERSHTKEKPFSCGVCQRKFSRRDLLLRHAQKLHAGCDDAIKRLRRKSARSKSVSSPTPQYQIDEKSESNSLESQSVQPPIRQLKRQKTNESFNSNNSSSSTNQHHHQQQQNPTNNSNLLFGNSHSAQYNQLHNQHRFVNEGRRSSFSAASAANYASVPQTQNYQDSVEFSTPQLLPVDNILGTNSQDHNSINNWLSDINTLPGLDFLNNFSLTDAQNHTGGGNITNSGNQNQGSVSIGPTTLARHNTTLGFQQDSNTPSSLLSESRVSPSSSNSRPRRHSRKQSRKSSTVNVKRENDIFGYSFYDDDYTFANQHEDYNDIKFSYPKLPSSYLKDSNSNSSPDDTANNSSTNFNDYDLLSELEVPNHEEKILAAGYSFYGSNDFAPSTISPSNMFFNENNNNHINNHNTNNFTVSNMDVDQLLNSNNNYSVNNSNAFSNQNQLNNGNLSNHLLFTENMKSTIEKVLAKYPFVNIPPPDLPSLDVLNSFAENFKTKFLSHYPFIHISTLNELNMHEYTKNKELPNDLTSHVCLPLLIATTGSLYTNNKKISADLYEISRRCIHVYLDLRKKTDDIEKATTHNSPLWLVQSLILSVLYGLFAEYDESDLSVILRQVNALCTLIKVSKFTSLKFEHENIEINDGYFKEYIMYQSKIRTVFMIFNISSMLTCFYEISPFIKYREIKCDLPDLESFWDCLNLDEFKQVCVKNSSLNYSLNLEKIINDMLMNNQISYKLSEFGANIVMFSLLQYFYFNKKQSLTNNFAGISPFHSNSSNLVKNYKWENMLINESLNINLESILLKNILVIRSLKIDLSKMKDSMWNRRWNDLTEEFSKINAKNDDLIDACDYSIRTISLIFINDVNSSNFRKCLSLTLQCLMFNFVYIARFLHSFEKRILNKPTTSITPSNLKPSELKLISKNFSIYIKIAKFLADLEQIMVKNFGYNDPESKLATKEFDESRFNFGIAPRLLNEAEYSTNINPIQVYQVAKLRLSSNILKIGQFVYSHVFEEEMNFNIFKSLSGGLYHLRINLDNEHQQDQHQFQQQQQKYQQQQQQQQQQQHV</sequence>
<evidence type="ECO:0000259" key="9">
    <source>
        <dbReference type="PROSITE" id="PS50157"/>
    </source>
</evidence>
<keyword evidence="2" id="KW-0479">Metal-binding</keyword>
<evidence type="ECO:0000256" key="5">
    <source>
        <dbReference type="ARBA" id="ARBA00022833"/>
    </source>
</evidence>
<feature type="region of interest" description="Disordered" evidence="8">
    <location>
        <begin position="489"/>
        <end position="508"/>
    </location>
</feature>
<feature type="compositionally biased region" description="Low complexity" evidence="8">
    <location>
        <begin position="246"/>
        <end position="274"/>
    </location>
</feature>
<evidence type="ECO:0000256" key="6">
    <source>
        <dbReference type="ARBA" id="ARBA00023242"/>
    </source>
</evidence>
<dbReference type="Gene3D" id="3.30.160.60">
    <property type="entry name" value="Classic Zinc Finger"/>
    <property type="match status" value="2"/>
</dbReference>
<gene>
    <name evidence="10" type="ORF">BN7_2345</name>
</gene>
<dbReference type="STRING" id="1206466.K0KIJ9"/>
<feature type="compositionally biased region" description="Basic residues" evidence="8">
    <location>
        <begin position="432"/>
        <end position="442"/>
    </location>
</feature>
<dbReference type="FunCoup" id="K0KIJ9">
    <property type="interactions" value="890"/>
</dbReference>
<feature type="compositionally biased region" description="Low complexity" evidence="8">
    <location>
        <begin position="16"/>
        <end position="38"/>
    </location>
</feature>
<keyword evidence="6" id="KW-0539">Nucleus</keyword>
<reference evidence="10 11" key="1">
    <citation type="journal article" date="2012" name="Eukaryot. Cell">
        <title>Draft genome sequence of Wickerhamomyces ciferrii NRRL Y-1031 F-60-10.</title>
        <authorList>
            <person name="Schneider J."/>
            <person name="Andrea H."/>
            <person name="Blom J."/>
            <person name="Jaenicke S."/>
            <person name="Ruckert C."/>
            <person name="Schorsch C."/>
            <person name="Szczepanowski R."/>
            <person name="Farwick M."/>
            <person name="Goesmann A."/>
            <person name="Puhler A."/>
            <person name="Schaffer S."/>
            <person name="Tauch A."/>
            <person name="Kohler T."/>
            <person name="Brinkrolf K."/>
        </authorList>
    </citation>
    <scope>NUCLEOTIDE SEQUENCE [LARGE SCALE GENOMIC DNA]</scope>
    <source>
        <strain evidence="11">ATCC 14091 / BCRC 22168 / CBS 111 / JCM 3599 / NBRC 0793 / NRRL Y-1031 F-60-10</strain>
    </source>
</reference>
<dbReference type="FunFam" id="3.30.160.60:FF:000446">
    <property type="entry name" value="Zinc finger protein"/>
    <property type="match status" value="1"/>
</dbReference>
<feature type="domain" description="C2H2-type" evidence="9">
    <location>
        <begin position="167"/>
        <end position="195"/>
    </location>
</feature>
<keyword evidence="11" id="KW-1185">Reference proteome</keyword>
<feature type="domain" description="C2H2-type" evidence="9">
    <location>
        <begin position="139"/>
        <end position="166"/>
    </location>
</feature>